<feature type="region of interest" description="Disordered" evidence="1">
    <location>
        <begin position="422"/>
        <end position="444"/>
    </location>
</feature>
<feature type="compositionally biased region" description="Basic and acidic residues" evidence="1">
    <location>
        <begin position="422"/>
        <end position="435"/>
    </location>
</feature>
<dbReference type="Proteomes" id="UP000030645">
    <property type="component" value="Unassembled WGS sequence"/>
</dbReference>
<dbReference type="OrthoDB" id="1919336at2759"/>
<sequence length="468" mass="49978">MSQQIQGSHALSPVEVPAKRKRGRPRKDPKKAENTPAVPAPDSSKKSKVCGASGDEADGMVGQVVTGVIDGTFGAGYLVNVKVGNTDTQLRGLVFLPGRFTPITAENDVAPNARMYTRRAVPFPDLKRQSQPSGSVHSEQNAKQPAELKDQVPKIALAFYSQLSNLQSGISEAPEHRSTAVKIPVADNVPKIDTGLSLSGKVLPPQMEEPKVDEPVEVLQETEAPKPMKGPNEVETNEESKTEPESEPLVDTLLGAEASKLMKGPNEVEATEESEFEPAADVFPGIETSTLVKGPTDVEANKESKEEPAPTPVVDISQGVEAVVKEPEIHDAALSSDPRNDSTCDEVKTLNLELNQAPVASEPAFENSELVNNSMKKHGNEEGVLAEPQLGHAVEVPNGEGKPPVGDSTKITGAVSFSAVKHREEAIRSESKPTSEGRVPPELTELEIRSPSGEIINMECDETDALQS</sequence>
<feature type="region of interest" description="Disordered" evidence="1">
    <location>
        <begin position="220"/>
        <end position="249"/>
    </location>
</feature>
<dbReference type="STRING" id="981085.W9R102"/>
<dbReference type="AlphaFoldDB" id="W9R102"/>
<dbReference type="PANTHER" id="PTHR34682">
    <property type="entry name" value="AT HOOK MOTIF-CONTAINING PROTEIN"/>
    <property type="match status" value="1"/>
</dbReference>
<reference evidence="3" key="1">
    <citation type="submission" date="2013-01" db="EMBL/GenBank/DDBJ databases">
        <title>Draft Genome Sequence of a Mulberry Tree, Morus notabilis C.K. Schneid.</title>
        <authorList>
            <person name="He N."/>
            <person name="Zhao S."/>
        </authorList>
    </citation>
    <scope>NUCLEOTIDE SEQUENCE</scope>
</reference>
<dbReference type="PANTHER" id="PTHR34682:SF3">
    <property type="entry name" value="AT HOOK MOTIF-CONTAINING PROTEIN"/>
    <property type="match status" value="1"/>
</dbReference>
<dbReference type="KEGG" id="mnt:21389722"/>
<organism evidence="2 3">
    <name type="scientific">Morus notabilis</name>
    <dbReference type="NCBI Taxonomy" id="981085"/>
    <lineage>
        <taxon>Eukaryota</taxon>
        <taxon>Viridiplantae</taxon>
        <taxon>Streptophyta</taxon>
        <taxon>Embryophyta</taxon>
        <taxon>Tracheophyta</taxon>
        <taxon>Spermatophyta</taxon>
        <taxon>Magnoliopsida</taxon>
        <taxon>eudicotyledons</taxon>
        <taxon>Gunneridae</taxon>
        <taxon>Pentapetalae</taxon>
        <taxon>rosids</taxon>
        <taxon>fabids</taxon>
        <taxon>Rosales</taxon>
        <taxon>Moraceae</taxon>
        <taxon>Moreae</taxon>
        <taxon>Morus</taxon>
    </lineage>
</organism>
<evidence type="ECO:0000256" key="1">
    <source>
        <dbReference type="SAM" id="MobiDB-lite"/>
    </source>
</evidence>
<feature type="compositionally biased region" description="Basic residues" evidence="1">
    <location>
        <begin position="19"/>
        <end position="29"/>
    </location>
</feature>
<accession>W9R102</accession>
<feature type="compositionally biased region" description="Acidic residues" evidence="1">
    <location>
        <begin position="269"/>
        <end position="278"/>
    </location>
</feature>
<feature type="region of interest" description="Disordered" evidence="1">
    <location>
        <begin position="1"/>
        <end position="56"/>
    </location>
</feature>
<gene>
    <name evidence="2" type="ORF">L484_006290</name>
</gene>
<dbReference type="eggNOG" id="KOG1347">
    <property type="taxonomic scope" value="Eukaryota"/>
</dbReference>
<keyword evidence="3" id="KW-1185">Reference proteome</keyword>
<evidence type="ECO:0000313" key="2">
    <source>
        <dbReference type="EMBL" id="EXB53801.1"/>
    </source>
</evidence>
<dbReference type="EMBL" id="KE344120">
    <property type="protein sequence ID" value="EXB53801.1"/>
    <property type="molecule type" value="Genomic_DNA"/>
</dbReference>
<dbReference type="InterPro" id="IPR045881">
    <property type="entry name" value="MNM1-like"/>
</dbReference>
<name>W9R102_9ROSA</name>
<feature type="region of interest" description="Disordered" evidence="1">
    <location>
        <begin position="123"/>
        <end position="147"/>
    </location>
</feature>
<feature type="region of interest" description="Disordered" evidence="1">
    <location>
        <begin position="262"/>
        <end position="317"/>
    </location>
</feature>
<evidence type="ECO:0000313" key="3">
    <source>
        <dbReference type="Proteomes" id="UP000030645"/>
    </source>
</evidence>
<feature type="compositionally biased region" description="Basic and acidic residues" evidence="1">
    <location>
        <begin position="299"/>
        <end position="308"/>
    </location>
</feature>
<protein>
    <submittedName>
        <fullName evidence="2">Uncharacterized protein</fullName>
    </submittedName>
</protein>
<feature type="compositionally biased region" description="Polar residues" evidence="1">
    <location>
        <begin position="129"/>
        <end position="143"/>
    </location>
</feature>
<proteinExistence type="predicted"/>